<evidence type="ECO:0000313" key="1">
    <source>
        <dbReference type="EMBL" id="GGC81241.1"/>
    </source>
</evidence>
<name>A0A916UNV2_9HYPH</name>
<evidence type="ECO:0008006" key="3">
    <source>
        <dbReference type="Google" id="ProtNLM"/>
    </source>
</evidence>
<dbReference type="EMBL" id="BMGG01000008">
    <property type="protein sequence ID" value="GGC81241.1"/>
    <property type="molecule type" value="Genomic_DNA"/>
</dbReference>
<proteinExistence type="predicted"/>
<protein>
    <recommendedName>
        <fullName evidence="3">Peptidase M15</fullName>
    </recommendedName>
</protein>
<dbReference type="AlphaFoldDB" id="A0A916UNV2"/>
<gene>
    <name evidence="1" type="ORF">GCM10010994_43990</name>
</gene>
<sequence>MRSAEALGRIQLSPSFFMRDFLYSEIANVHGIPNLPDHPDLAIAAGRRLCQDLLEPLQATFGRIAIRSAYRSPAVNDYGNRHALSCASNERNRARHIWDRLDGKGMGAMACVVVPWFAVRLEQGTPWQAMAWWIHDHLPYSELQFFPRLGAFNIGWHEAPRRTIYSFVPPRGYLTKPGFPNAAGSHAGQYEGFPRLCPPASC</sequence>
<evidence type="ECO:0000313" key="2">
    <source>
        <dbReference type="Proteomes" id="UP000637002"/>
    </source>
</evidence>
<accession>A0A916UNV2</accession>
<reference evidence="1" key="2">
    <citation type="submission" date="2020-09" db="EMBL/GenBank/DDBJ databases">
        <authorList>
            <person name="Sun Q."/>
            <person name="Zhou Y."/>
        </authorList>
    </citation>
    <scope>NUCLEOTIDE SEQUENCE</scope>
    <source>
        <strain evidence="1">CGMCC 1.12919</strain>
    </source>
</reference>
<reference evidence="1" key="1">
    <citation type="journal article" date="2014" name="Int. J. Syst. Evol. Microbiol.">
        <title>Complete genome sequence of Corynebacterium casei LMG S-19264T (=DSM 44701T), isolated from a smear-ripened cheese.</title>
        <authorList>
            <consortium name="US DOE Joint Genome Institute (JGI-PGF)"/>
            <person name="Walter F."/>
            <person name="Albersmeier A."/>
            <person name="Kalinowski J."/>
            <person name="Ruckert C."/>
        </authorList>
    </citation>
    <scope>NUCLEOTIDE SEQUENCE</scope>
    <source>
        <strain evidence="1">CGMCC 1.12919</strain>
    </source>
</reference>
<keyword evidence="2" id="KW-1185">Reference proteome</keyword>
<dbReference type="InterPro" id="IPR009045">
    <property type="entry name" value="Zn_M74/Hedgehog-like"/>
</dbReference>
<dbReference type="Proteomes" id="UP000637002">
    <property type="component" value="Unassembled WGS sequence"/>
</dbReference>
<organism evidence="1 2">
    <name type="scientific">Chelatococcus reniformis</name>
    <dbReference type="NCBI Taxonomy" id="1494448"/>
    <lineage>
        <taxon>Bacteria</taxon>
        <taxon>Pseudomonadati</taxon>
        <taxon>Pseudomonadota</taxon>
        <taxon>Alphaproteobacteria</taxon>
        <taxon>Hyphomicrobiales</taxon>
        <taxon>Chelatococcaceae</taxon>
        <taxon>Chelatococcus</taxon>
    </lineage>
</organism>
<comment type="caution">
    <text evidence="1">The sequence shown here is derived from an EMBL/GenBank/DDBJ whole genome shotgun (WGS) entry which is preliminary data.</text>
</comment>
<dbReference type="SUPFAM" id="SSF55166">
    <property type="entry name" value="Hedgehog/DD-peptidase"/>
    <property type="match status" value="1"/>
</dbReference>